<gene>
    <name evidence="9" type="ORF">SAMN02745673_01452</name>
</gene>
<evidence type="ECO:0000256" key="4">
    <source>
        <dbReference type="ARBA" id="ARBA00023157"/>
    </source>
</evidence>
<protein>
    <recommendedName>
        <fullName evidence="6">Thioredoxin</fullName>
    </recommendedName>
</protein>
<evidence type="ECO:0000256" key="6">
    <source>
        <dbReference type="PIRNR" id="PIRNR000077"/>
    </source>
</evidence>
<keyword evidence="5 7" id="KW-0676">Redox-active center</keyword>
<dbReference type="EMBL" id="FUWS01000003">
    <property type="protein sequence ID" value="SJZ78703.1"/>
    <property type="molecule type" value="Genomic_DNA"/>
</dbReference>
<comment type="similarity">
    <text evidence="1 6">Belongs to the thioredoxin family.</text>
</comment>
<evidence type="ECO:0000256" key="5">
    <source>
        <dbReference type="ARBA" id="ARBA00023284"/>
    </source>
</evidence>
<organism evidence="9 10">
    <name type="scientific">Marinactinospora thermotolerans DSM 45154</name>
    <dbReference type="NCBI Taxonomy" id="1122192"/>
    <lineage>
        <taxon>Bacteria</taxon>
        <taxon>Bacillati</taxon>
        <taxon>Actinomycetota</taxon>
        <taxon>Actinomycetes</taxon>
        <taxon>Streptosporangiales</taxon>
        <taxon>Nocardiopsidaceae</taxon>
        <taxon>Marinactinospora</taxon>
    </lineage>
</organism>
<feature type="disulfide bond" description="Redox-active" evidence="7">
    <location>
        <begin position="32"/>
        <end position="35"/>
    </location>
</feature>
<dbReference type="STRING" id="1122192.SAMN02745673_01452"/>
<dbReference type="PROSITE" id="PS00194">
    <property type="entry name" value="THIOREDOXIN_1"/>
    <property type="match status" value="1"/>
</dbReference>
<dbReference type="InterPro" id="IPR036249">
    <property type="entry name" value="Thioredoxin-like_sf"/>
</dbReference>
<evidence type="ECO:0000259" key="8">
    <source>
        <dbReference type="PROSITE" id="PS51352"/>
    </source>
</evidence>
<keyword evidence="10" id="KW-1185">Reference proteome</keyword>
<dbReference type="Proteomes" id="UP000190637">
    <property type="component" value="Unassembled WGS sequence"/>
</dbReference>
<evidence type="ECO:0000256" key="1">
    <source>
        <dbReference type="ARBA" id="ARBA00008987"/>
    </source>
</evidence>
<dbReference type="PIRSF" id="PIRSF000077">
    <property type="entry name" value="Thioredoxin"/>
    <property type="match status" value="1"/>
</dbReference>
<name>A0A1T4NHW6_9ACTN</name>
<dbReference type="PROSITE" id="PS51352">
    <property type="entry name" value="THIOREDOXIN_2"/>
    <property type="match status" value="1"/>
</dbReference>
<dbReference type="GO" id="GO:0045454">
    <property type="term" value="P:cell redox homeostasis"/>
    <property type="evidence" value="ECO:0007669"/>
    <property type="project" value="TreeGrafter"/>
</dbReference>
<dbReference type="PANTHER" id="PTHR45663:SF11">
    <property type="entry name" value="GEO12009P1"/>
    <property type="match status" value="1"/>
</dbReference>
<dbReference type="GO" id="GO:0005829">
    <property type="term" value="C:cytosol"/>
    <property type="evidence" value="ECO:0007669"/>
    <property type="project" value="TreeGrafter"/>
</dbReference>
<accession>A0A1T4NHW6</accession>
<evidence type="ECO:0000256" key="2">
    <source>
        <dbReference type="ARBA" id="ARBA00022448"/>
    </source>
</evidence>
<dbReference type="OrthoDB" id="9790390at2"/>
<proteinExistence type="inferred from homology"/>
<dbReference type="AlphaFoldDB" id="A0A1T4NHW6"/>
<evidence type="ECO:0000313" key="9">
    <source>
        <dbReference type="EMBL" id="SJZ78703.1"/>
    </source>
</evidence>
<evidence type="ECO:0000256" key="7">
    <source>
        <dbReference type="PIRSR" id="PIRSR000077-4"/>
    </source>
</evidence>
<keyword evidence="2" id="KW-0813">Transport</keyword>
<reference evidence="9 10" key="1">
    <citation type="submission" date="2017-02" db="EMBL/GenBank/DDBJ databases">
        <authorList>
            <person name="Peterson S.W."/>
        </authorList>
    </citation>
    <scope>NUCLEOTIDE SEQUENCE [LARGE SCALE GENOMIC DNA]</scope>
    <source>
        <strain evidence="9 10">DSM 45154</strain>
    </source>
</reference>
<keyword evidence="3" id="KW-0249">Electron transport</keyword>
<dbReference type="InterPro" id="IPR005746">
    <property type="entry name" value="Thioredoxin"/>
</dbReference>
<dbReference type="Pfam" id="PF00085">
    <property type="entry name" value="Thioredoxin"/>
    <property type="match status" value="1"/>
</dbReference>
<evidence type="ECO:0000313" key="10">
    <source>
        <dbReference type="Proteomes" id="UP000190637"/>
    </source>
</evidence>
<dbReference type="InterPro" id="IPR017937">
    <property type="entry name" value="Thioredoxin_CS"/>
</dbReference>
<dbReference type="CDD" id="cd02947">
    <property type="entry name" value="TRX_family"/>
    <property type="match status" value="1"/>
</dbReference>
<dbReference type="SUPFAM" id="SSF52833">
    <property type="entry name" value="Thioredoxin-like"/>
    <property type="match status" value="1"/>
</dbReference>
<dbReference type="PANTHER" id="PTHR45663">
    <property type="entry name" value="GEO12009P1"/>
    <property type="match status" value="1"/>
</dbReference>
<dbReference type="GO" id="GO:0015035">
    <property type="term" value="F:protein-disulfide reductase activity"/>
    <property type="evidence" value="ECO:0007669"/>
    <property type="project" value="InterPro"/>
</dbReference>
<dbReference type="InterPro" id="IPR013766">
    <property type="entry name" value="Thioredoxin_domain"/>
</dbReference>
<dbReference type="Gene3D" id="3.40.30.10">
    <property type="entry name" value="Glutaredoxin"/>
    <property type="match status" value="1"/>
</dbReference>
<sequence length="107" mass="11476">MADVHQVTTATFDDEVTKATEPVLVEFWSVGCPACRVVAPTVRAVAERYEGRAKVVRVNVDENPASALEHGVNGLPLLVLFKDGAEVDRVLGTATASKLEAMIDRAL</sequence>
<feature type="domain" description="Thioredoxin" evidence="8">
    <location>
        <begin position="1"/>
        <end position="107"/>
    </location>
</feature>
<dbReference type="RefSeq" id="WP_078760832.1">
    <property type="nucleotide sequence ID" value="NZ_FUWS01000003.1"/>
</dbReference>
<keyword evidence="4 7" id="KW-1015">Disulfide bond</keyword>
<evidence type="ECO:0000256" key="3">
    <source>
        <dbReference type="ARBA" id="ARBA00022982"/>
    </source>
</evidence>